<organism evidence="1 2">
    <name type="scientific">Aquisalimonas asiatica</name>
    <dbReference type="NCBI Taxonomy" id="406100"/>
    <lineage>
        <taxon>Bacteria</taxon>
        <taxon>Pseudomonadati</taxon>
        <taxon>Pseudomonadota</taxon>
        <taxon>Gammaproteobacteria</taxon>
        <taxon>Chromatiales</taxon>
        <taxon>Ectothiorhodospiraceae</taxon>
        <taxon>Aquisalimonas</taxon>
    </lineage>
</organism>
<protein>
    <submittedName>
        <fullName evidence="1">CRISPR-associated protein, Cse3 family</fullName>
    </submittedName>
</protein>
<evidence type="ECO:0000313" key="2">
    <source>
        <dbReference type="Proteomes" id="UP000199657"/>
    </source>
</evidence>
<proteinExistence type="predicted"/>
<name>A0A1H8QNE7_9GAMM</name>
<dbReference type="STRING" id="406100.SAMN04488052_101667"/>
<dbReference type="AlphaFoldDB" id="A0A1H8QNE7"/>
<dbReference type="OrthoDB" id="9795689at2"/>
<dbReference type="SMART" id="SM01101">
    <property type="entry name" value="CRISPR_assoc"/>
    <property type="match status" value="1"/>
</dbReference>
<dbReference type="Proteomes" id="UP000199657">
    <property type="component" value="Unassembled WGS sequence"/>
</dbReference>
<dbReference type="Pfam" id="PF08798">
    <property type="entry name" value="CRISPR_assoc"/>
    <property type="match status" value="1"/>
</dbReference>
<gene>
    <name evidence="1" type="ORF">SAMN04488052_101667</name>
</gene>
<evidence type="ECO:0000313" key="1">
    <source>
        <dbReference type="EMBL" id="SEO55414.1"/>
    </source>
</evidence>
<sequence length="237" mass="26454">MHMIDLRLDPERLVRHAEVEGHNRPDDEDLGYATHGWLQAALGGLAPWNFRLLSKRTGELRLLGYGPARADELREHAVSFAPPLAAQVTDWRHAASKPMDDVSLKPGQRLGFEVRICPVVRGRAGEQDAFLAEAAHLPHEELSRARVYGDWLEKRLSGVAELDREQCALQGFRLVSMWRRGHTPNGQATTGRRIVRPDALVAGTFTVRDNEGLRQVLARGVGRHRAFGFGMVLLKPA</sequence>
<dbReference type="Gene3D" id="3.30.70.1210">
    <property type="entry name" value="Crispr-associated protein, domain 2"/>
    <property type="match status" value="1"/>
</dbReference>
<accession>A0A1H8QNE7</accession>
<dbReference type="RefSeq" id="WP_091639889.1">
    <property type="nucleotide sequence ID" value="NZ_FOEG01000001.1"/>
</dbReference>
<dbReference type="SUPFAM" id="SSF117987">
    <property type="entry name" value="CRISPR-associated protein"/>
    <property type="match status" value="1"/>
</dbReference>
<keyword evidence="2" id="KW-1185">Reference proteome</keyword>
<reference evidence="1 2" key="1">
    <citation type="submission" date="2016-10" db="EMBL/GenBank/DDBJ databases">
        <authorList>
            <person name="de Groot N.N."/>
        </authorList>
    </citation>
    <scope>NUCLEOTIDE SEQUENCE [LARGE SCALE GENOMIC DNA]</scope>
    <source>
        <strain evidence="1 2">CGMCC 1.6291</strain>
    </source>
</reference>
<dbReference type="EMBL" id="FOEG01000001">
    <property type="protein sequence ID" value="SEO55414.1"/>
    <property type="molecule type" value="Genomic_DNA"/>
</dbReference>
<dbReference type="InterPro" id="IPR010179">
    <property type="entry name" value="CRISPR-assoc_prot_Cse3"/>
</dbReference>